<feature type="region of interest" description="Disordered" evidence="1">
    <location>
        <begin position="52"/>
        <end position="75"/>
    </location>
</feature>
<accession>A0A9W9QVL6</accession>
<gene>
    <name evidence="2" type="ORF">N7452_002887</name>
</gene>
<dbReference type="AlphaFoldDB" id="A0A9W9QVL6"/>
<proteinExistence type="predicted"/>
<dbReference type="EMBL" id="JAPZBQ010000002">
    <property type="protein sequence ID" value="KAJ5344883.1"/>
    <property type="molecule type" value="Genomic_DNA"/>
</dbReference>
<evidence type="ECO:0000313" key="3">
    <source>
        <dbReference type="Proteomes" id="UP001147695"/>
    </source>
</evidence>
<evidence type="ECO:0000313" key="2">
    <source>
        <dbReference type="EMBL" id="KAJ5344883.1"/>
    </source>
</evidence>
<feature type="compositionally biased region" description="Polar residues" evidence="1">
    <location>
        <begin position="55"/>
        <end position="75"/>
    </location>
</feature>
<protein>
    <submittedName>
        <fullName evidence="2">Uncharacterized protein</fullName>
    </submittedName>
</protein>
<organism evidence="2 3">
    <name type="scientific">Penicillium brevicompactum</name>
    <dbReference type="NCBI Taxonomy" id="5074"/>
    <lineage>
        <taxon>Eukaryota</taxon>
        <taxon>Fungi</taxon>
        <taxon>Dikarya</taxon>
        <taxon>Ascomycota</taxon>
        <taxon>Pezizomycotina</taxon>
        <taxon>Eurotiomycetes</taxon>
        <taxon>Eurotiomycetidae</taxon>
        <taxon>Eurotiales</taxon>
        <taxon>Aspergillaceae</taxon>
        <taxon>Penicillium</taxon>
    </lineage>
</organism>
<feature type="region of interest" description="Disordered" evidence="1">
    <location>
        <begin position="1"/>
        <end position="30"/>
    </location>
</feature>
<dbReference type="Proteomes" id="UP001147695">
    <property type="component" value="Unassembled WGS sequence"/>
</dbReference>
<reference evidence="2" key="2">
    <citation type="journal article" date="2023" name="IMA Fungus">
        <title>Comparative genomic study of the Penicillium genus elucidates a diverse pangenome and 15 lateral gene transfer events.</title>
        <authorList>
            <person name="Petersen C."/>
            <person name="Sorensen T."/>
            <person name="Nielsen M.R."/>
            <person name="Sondergaard T.E."/>
            <person name="Sorensen J.L."/>
            <person name="Fitzpatrick D.A."/>
            <person name="Frisvad J.C."/>
            <person name="Nielsen K.L."/>
        </authorList>
    </citation>
    <scope>NUCLEOTIDE SEQUENCE</scope>
    <source>
        <strain evidence="2">IBT 35673</strain>
    </source>
</reference>
<comment type="caution">
    <text evidence="2">The sequence shown here is derived from an EMBL/GenBank/DDBJ whole genome shotgun (WGS) entry which is preliminary data.</text>
</comment>
<name>A0A9W9QVL6_PENBR</name>
<sequence>MDPQKARPSKNTSEQRDRHSQSSNMIMRPCDIAADRDIPYRLGVEFIKGGERVMTGTTSPGESMPQQDHTNQTTSMRASCIQTVVETESAQTSFAR</sequence>
<reference evidence="2" key="1">
    <citation type="submission" date="2022-12" db="EMBL/GenBank/DDBJ databases">
        <authorList>
            <person name="Petersen C."/>
        </authorList>
    </citation>
    <scope>NUCLEOTIDE SEQUENCE</scope>
    <source>
        <strain evidence="2">IBT 35673</strain>
    </source>
</reference>
<evidence type="ECO:0000256" key="1">
    <source>
        <dbReference type="SAM" id="MobiDB-lite"/>
    </source>
</evidence>